<comment type="caution">
    <text evidence="1">The sequence shown here is derived from an EMBL/GenBank/DDBJ whole genome shotgun (WGS) entry which is preliminary data.</text>
</comment>
<dbReference type="AlphaFoldDB" id="A0ABD3HSP8"/>
<dbReference type="Proteomes" id="UP001633002">
    <property type="component" value="Unassembled WGS sequence"/>
</dbReference>
<name>A0ABD3HSP8_9MARC</name>
<proteinExistence type="predicted"/>
<dbReference type="PANTHER" id="PTHR17985:SF8">
    <property type="entry name" value="TRANSPORT AND GOLGI ORGANIZATION PROTEIN 2 HOMOLOG"/>
    <property type="match status" value="1"/>
</dbReference>
<reference evidence="1 2" key="1">
    <citation type="submission" date="2024-09" db="EMBL/GenBank/DDBJ databases">
        <title>Chromosome-scale assembly of Riccia sorocarpa.</title>
        <authorList>
            <person name="Paukszto L."/>
        </authorList>
    </citation>
    <scope>NUCLEOTIDE SEQUENCE [LARGE SCALE GENOMIC DNA]</scope>
    <source>
        <strain evidence="1">LP-2024</strain>
        <tissue evidence="1">Aerial parts of the thallus</tissue>
    </source>
</reference>
<dbReference type="EMBL" id="JBJQOH010000003">
    <property type="protein sequence ID" value="KAL3694560.1"/>
    <property type="molecule type" value="Genomic_DNA"/>
</dbReference>
<evidence type="ECO:0000313" key="2">
    <source>
        <dbReference type="Proteomes" id="UP001633002"/>
    </source>
</evidence>
<sequence>MCISFWLLDEHPAFWLVLAMNRDEEKARPSQPIHQWEDEEGCEIVGGRDEVGGGTWLGITKTGRLAFLTNFREAENLRPQGVQRKGVISRGALPREFFKSHKSPVAYLEEVAQNAHNYDGFNLVVADLNHREMAYLSNRPNGSALKVRKLTSGLQALSNGSLDSNWPKMERGRKKFEAILSSVQGDSLPNELIVEQVLQDRTPADDVSPQAAETEWPVELEEKLGSIFVDYPVLGRPYGTRSMSVIGIRRDGNVSFFERCLDEGGLWKDHFLQFPTQLQEKPKHPVAEGHIVQDGSERLNFVCKIS</sequence>
<dbReference type="InterPro" id="IPR008551">
    <property type="entry name" value="TANGO2"/>
</dbReference>
<keyword evidence="2" id="KW-1185">Reference proteome</keyword>
<organism evidence="1 2">
    <name type="scientific">Riccia sorocarpa</name>
    <dbReference type="NCBI Taxonomy" id="122646"/>
    <lineage>
        <taxon>Eukaryota</taxon>
        <taxon>Viridiplantae</taxon>
        <taxon>Streptophyta</taxon>
        <taxon>Embryophyta</taxon>
        <taxon>Marchantiophyta</taxon>
        <taxon>Marchantiopsida</taxon>
        <taxon>Marchantiidae</taxon>
        <taxon>Marchantiales</taxon>
        <taxon>Ricciaceae</taxon>
        <taxon>Riccia</taxon>
    </lineage>
</organism>
<dbReference type="PANTHER" id="PTHR17985">
    <property type="entry name" value="SER/THR-RICH PROTEIN T10 IN DGCR REGION"/>
    <property type="match status" value="1"/>
</dbReference>
<evidence type="ECO:0000313" key="1">
    <source>
        <dbReference type="EMBL" id="KAL3694560.1"/>
    </source>
</evidence>
<protein>
    <submittedName>
        <fullName evidence="1">Uncharacterized protein</fullName>
    </submittedName>
</protein>
<dbReference type="Pfam" id="PF05742">
    <property type="entry name" value="TANGO2"/>
    <property type="match status" value="1"/>
</dbReference>
<gene>
    <name evidence="1" type="ORF">R1sor_008211</name>
</gene>
<accession>A0ABD3HSP8</accession>